<name>A0A6I4V2K4_9SPHN</name>
<feature type="transmembrane region" description="Helical" evidence="6">
    <location>
        <begin position="265"/>
        <end position="284"/>
    </location>
</feature>
<dbReference type="InterPro" id="IPR002797">
    <property type="entry name" value="Polysacc_synth"/>
</dbReference>
<feature type="transmembrane region" description="Helical" evidence="6">
    <location>
        <begin position="226"/>
        <end position="245"/>
    </location>
</feature>
<evidence type="ECO:0000313" key="8">
    <source>
        <dbReference type="Proteomes" id="UP000471435"/>
    </source>
</evidence>
<keyword evidence="8" id="KW-1185">Reference proteome</keyword>
<sequence>MLRTLIKQAASVAGMRVFGTGLSVLVSVAIARLYGADALGVYAYCVALLAIAAVPVSNGWSTMLLRAVSRVHKLGSEARAMARLGARLAIGFAALAAAIATAAVHFASSEIAAALEPVAFTAIGLLFLTLLCDQISAMRMASMRGLDRPALAQLPESLVRPSLLLMGVAIGWWAFGSSTLSSNLPILFASLAIAAVVSAIIGQLIITRLTGRAESRRPDPAERKAWFASAAALAGSAGLVQLNGYVDMLILGSYVAPAEVGLYRAALQIAMLASFGYIALNMLAGQRFAKFTGSGDHESLSRTATHLARLALLTAIPLPLILLIAGEDIFALLFGAAFEGAALPALLIAAGFTFSAAIGMARTLLVMQGNEFLVMRTTFAVLVLNVVLCILLIPRYGIIGAAIANLSANIGWNMLLWVLARSRTGMDTSVAGLARRTLPE</sequence>
<evidence type="ECO:0000256" key="3">
    <source>
        <dbReference type="ARBA" id="ARBA00022692"/>
    </source>
</evidence>
<evidence type="ECO:0000256" key="1">
    <source>
        <dbReference type="ARBA" id="ARBA00004651"/>
    </source>
</evidence>
<gene>
    <name evidence="7" type="ORF">GRI43_11170</name>
</gene>
<dbReference type="GO" id="GO:0005886">
    <property type="term" value="C:plasma membrane"/>
    <property type="evidence" value="ECO:0007669"/>
    <property type="project" value="UniProtKB-SubCell"/>
</dbReference>
<comment type="subcellular location">
    <subcellularLocation>
        <location evidence="1">Cell membrane</location>
        <topology evidence="1">Multi-pass membrane protein</topology>
    </subcellularLocation>
</comment>
<feature type="transmembrane region" description="Helical" evidence="6">
    <location>
        <begin position="341"/>
        <end position="361"/>
    </location>
</feature>
<feature type="transmembrane region" description="Helical" evidence="6">
    <location>
        <begin position="12"/>
        <end position="35"/>
    </location>
</feature>
<evidence type="ECO:0000256" key="2">
    <source>
        <dbReference type="ARBA" id="ARBA00022475"/>
    </source>
</evidence>
<dbReference type="Proteomes" id="UP000471435">
    <property type="component" value="Unassembled WGS sequence"/>
</dbReference>
<feature type="transmembrane region" description="Helical" evidence="6">
    <location>
        <begin position="399"/>
        <end position="419"/>
    </location>
</feature>
<feature type="transmembrane region" description="Helical" evidence="6">
    <location>
        <begin position="373"/>
        <end position="393"/>
    </location>
</feature>
<dbReference type="Pfam" id="PF01943">
    <property type="entry name" value="Polysacc_synt"/>
    <property type="match status" value="1"/>
</dbReference>
<feature type="transmembrane region" description="Helical" evidence="6">
    <location>
        <begin position="187"/>
        <end position="206"/>
    </location>
</feature>
<reference evidence="7 8" key="1">
    <citation type="submission" date="2019-12" db="EMBL/GenBank/DDBJ databases">
        <title>Genomic-based taxomic classification of the family Erythrobacteraceae.</title>
        <authorList>
            <person name="Xu L."/>
        </authorList>
    </citation>
    <scope>NUCLEOTIDE SEQUENCE [LARGE SCALE GENOMIC DNA]</scope>
    <source>
        <strain evidence="7 8">SW-109</strain>
    </source>
</reference>
<keyword evidence="5 6" id="KW-0472">Membrane</keyword>
<organism evidence="7 8">
    <name type="scientific">Pontixanthobacter luteolus</name>
    <dbReference type="NCBI Taxonomy" id="295089"/>
    <lineage>
        <taxon>Bacteria</taxon>
        <taxon>Pseudomonadati</taxon>
        <taxon>Pseudomonadota</taxon>
        <taxon>Alphaproteobacteria</taxon>
        <taxon>Sphingomonadales</taxon>
        <taxon>Erythrobacteraceae</taxon>
        <taxon>Pontixanthobacter</taxon>
    </lineage>
</organism>
<dbReference type="OrthoDB" id="7419687at2"/>
<dbReference type="AlphaFoldDB" id="A0A6I4V2K4"/>
<keyword evidence="2" id="KW-1003">Cell membrane</keyword>
<evidence type="ECO:0000256" key="4">
    <source>
        <dbReference type="ARBA" id="ARBA00022989"/>
    </source>
</evidence>
<evidence type="ECO:0000256" key="6">
    <source>
        <dbReference type="SAM" id="Phobius"/>
    </source>
</evidence>
<dbReference type="InterPro" id="IPR050833">
    <property type="entry name" value="Poly_Biosynth_Transport"/>
</dbReference>
<comment type="caution">
    <text evidence="7">The sequence shown here is derived from an EMBL/GenBank/DDBJ whole genome shotgun (WGS) entry which is preliminary data.</text>
</comment>
<keyword evidence="3 6" id="KW-0812">Transmembrane</keyword>
<proteinExistence type="predicted"/>
<evidence type="ECO:0000313" key="7">
    <source>
        <dbReference type="EMBL" id="MXP47945.1"/>
    </source>
</evidence>
<protein>
    <submittedName>
        <fullName evidence="7">Oligosaccharide flippase family protein</fullName>
    </submittedName>
</protein>
<dbReference type="RefSeq" id="WP_160731181.1">
    <property type="nucleotide sequence ID" value="NZ_WTYP01000002.1"/>
</dbReference>
<evidence type="ECO:0000256" key="5">
    <source>
        <dbReference type="ARBA" id="ARBA00023136"/>
    </source>
</evidence>
<accession>A0A6I4V2K4</accession>
<feature type="transmembrane region" description="Helical" evidence="6">
    <location>
        <begin position="118"/>
        <end position="137"/>
    </location>
</feature>
<dbReference type="PANTHER" id="PTHR30250:SF11">
    <property type="entry name" value="O-ANTIGEN TRANSPORTER-RELATED"/>
    <property type="match status" value="1"/>
</dbReference>
<dbReference type="PANTHER" id="PTHR30250">
    <property type="entry name" value="PST FAMILY PREDICTED COLANIC ACID TRANSPORTER"/>
    <property type="match status" value="1"/>
</dbReference>
<dbReference type="EMBL" id="WTYP01000002">
    <property type="protein sequence ID" value="MXP47945.1"/>
    <property type="molecule type" value="Genomic_DNA"/>
</dbReference>
<feature type="transmembrane region" description="Helical" evidence="6">
    <location>
        <begin position="310"/>
        <end position="335"/>
    </location>
</feature>
<keyword evidence="4 6" id="KW-1133">Transmembrane helix</keyword>
<feature type="transmembrane region" description="Helical" evidence="6">
    <location>
        <begin position="41"/>
        <end position="65"/>
    </location>
</feature>
<feature type="transmembrane region" description="Helical" evidence="6">
    <location>
        <begin position="158"/>
        <end position="175"/>
    </location>
</feature>
<feature type="transmembrane region" description="Helical" evidence="6">
    <location>
        <begin position="86"/>
        <end position="106"/>
    </location>
</feature>